<dbReference type="AlphaFoldDB" id="A0A8T2M816"/>
<dbReference type="EMBL" id="JAICCE010000003">
    <property type="protein sequence ID" value="KAG9279740.1"/>
    <property type="molecule type" value="Genomic_DNA"/>
</dbReference>
<accession>A0A8T2M816</accession>
<evidence type="ECO:0000313" key="2">
    <source>
        <dbReference type="Proteomes" id="UP000752171"/>
    </source>
</evidence>
<protein>
    <submittedName>
        <fullName evidence="1">Uncharacterized protein</fullName>
    </submittedName>
</protein>
<organism evidence="1 2">
    <name type="scientific">Astyanax mexicanus</name>
    <name type="common">Blind cave fish</name>
    <name type="synonym">Astyanax fasciatus mexicanus</name>
    <dbReference type="NCBI Taxonomy" id="7994"/>
    <lineage>
        <taxon>Eukaryota</taxon>
        <taxon>Metazoa</taxon>
        <taxon>Chordata</taxon>
        <taxon>Craniata</taxon>
        <taxon>Vertebrata</taxon>
        <taxon>Euteleostomi</taxon>
        <taxon>Actinopterygii</taxon>
        <taxon>Neopterygii</taxon>
        <taxon>Teleostei</taxon>
        <taxon>Ostariophysi</taxon>
        <taxon>Characiformes</taxon>
        <taxon>Characoidei</taxon>
        <taxon>Acestrorhamphidae</taxon>
        <taxon>Acestrorhamphinae</taxon>
        <taxon>Astyanax</taxon>
    </lineage>
</organism>
<comment type="caution">
    <text evidence="1">The sequence shown here is derived from an EMBL/GenBank/DDBJ whole genome shotgun (WGS) entry which is preliminary data.</text>
</comment>
<gene>
    <name evidence="1" type="ORF">AMEX_G5287</name>
</gene>
<dbReference type="Proteomes" id="UP000752171">
    <property type="component" value="Unassembled WGS sequence"/>
</dbReference>
<reference evidence="1 2" key="1">
    <citation type="submission" date="2021-07" db="EMBL/GenBank/DDBJ databases">
        <authorList>
            <person name="Imarazene B."/>
            <person name="Zahm M."/>
            <person name="Klopp C."/>
            <person name="Cabau C."/>
            <person name="Beille S."/>
            <person name="Jouanno E."/>
            <person name="Castinel A."/>
            <person name="Lluch J."/>
            <person name="Gil L."/>
            <person name="Kuchtly C."/>
            <person name="Lopez Roques C."/>
            <person name="Donnadieu C."/>
            <person name="Parrinello H."/>
            <person name="Journot L."/>
            <person name="Du K."/>
            <person name="Schartl M."/>
            <person name="Retaux S."/>
            <person name="Guiguen Y."/>
        </authorList>
    </citation>
    <scope>NUCLEOTIDE SEQUENCE [LARGE SCALE GENOMIC DNA]</scope>
    <source>
        <strain evidence="1">Pach_M1</strain>
        <tissue evidence="1">Testis</tissue>
    </source>
</reference>
<proteinExistence type="predicted"/>
<name>A0A8T2M816_ASTMX</name>
<sequence>MPDYFRLGQYWTRTPLTGHGRGSLRYSKHPAARLRPDAHHCQGQSCGRTSVPALCGTAGSYRLQSTAALFEGLLYS</sequence>
<evidence type="ECO:0000313" key="1">
    <source>
        <dbReference type="EMBL" id="KAG9279740.1"/>
    </source>
</evidence>